<keyword evidence="11" id="KW-0012">Acyltransferase</keyword>
<comment type="similarity">
    <text evidence="10">Belongs to the PlsY family.</text>
</comment>
<evidence type="ECO:0000256" key="1">
    <source>
        <dbReference type="ARBA" id="ARBA00022475"/>
    </source>
</evidence>
<feature type="transmembrane region" description="Helical" evidence="10">
    <location>
        <begin position="46"/>
        <end position="69"/>
    </location>
</feature>
<dbReference type="HOGENOM" id="CLU_081254_7_1_0"/>
<dbReference type="GO" id="GO:0043772">
    <property type="term" value="F:acyl-phosphate glycerol-3-phosphate acyltransferase activity"/>
    <property type="evidence" value="ECO:0007669"/>
    <property type="project" value="UniProtKB-UniRule"/>
</dbReference>
<keyword evidence="2 10" id="KW-0444">Lipid biosynthesis</keyword>
<name>F2NLC5_MARHT</name>
<feature type="transmembrane region" description="Helical" evidence="10">
    <location>
        <begin position="160"/>
        <end position="176"/>
    </location>
</feature>
<dbReference type="SMART" id="SM01207">
    <property type="entry name" value="G3P_acyltransf"/>
    <property type="match status" value="1"/>
</dbReference>
<keyword evidence="10" id="KW-0997">Cell inner membrane</keyword>
<dbReference type="STRING" id="869210.Marky_1001"/>
<dbReference type="AlphaFoldDB" id="F2NLC5"/>
<accession>F2NLC5</accession>
<keyword evidence="7 10" id="KW-0472">Membrane</keyword>
<evidence type="ECO:0000256" key="4">
    <source>
        <dbReference type="ARBA" id="ARBA00022692"/>
    </source>
</evidence>
<evidence type="ECO:0000256" key="3">
    <source>
        <dbReference type="ARBA" id="ARBA00022679"/>
    </source>
</evidence>
<evidence type="ECO:0000313" key="12">
    <source>
        <dbReference type="Proteomes" id="UP000007030"/>
    </source>
</evidence>
<evidence type="ECO:0000256" key="7">
    <source>
        <dbReference type="ARBA" id="ARBA00023136"/>
    </source>
</evidence>
<dbReference type="UniPathway" id="UPA00085"/>
<keyword evidence="5 10" id="KW-1133">Transmembrane helix</keyword>
<comment type="pathway">
    <text evidence="10">Lipid metabolism; phospholipid metabolism.</text>
</comment>
<feature type="transmembrane region" description="Helical" evidence="10">
    <location>
        <begin position="6"/>
        <end position="25"/>
    </location>
</feature>
<keyword evidence="6 10" id="KW-0443">Lipid metabolism</keyword>
<dbReference type="GO" id="GO:0008654">
    <property type="term" value="P:phospholipid biosynthetic process"/>
    <property type="evidence" value="ECO:0007669"/>
    <property type="project" value="UniProtKB-UniRule"/>
</dbReference>
<organism evidence="11 12">
    <name type="scientific">Marinithermus hydrothermalis (strain DSM 14884 / JCM 11576 / T1)</name>
    <dbReference type="NCBI Taxonomy" id="869210"/>
    <lineage>
        <taxon>Bacteria</taxon>
        <taxon>Thermotogati</taxon>
        <taxon>Deinococcota</taxon>
        <taxon>Deinococci</taxon>
        <taxon>Thermales</taxon>
        <taxon>Thermaceae</taxon>
        <taxon>Marinithermus</taxon>
    </lineage>
</organism>
<evidence type="ECO:0000256" key="9">
    <source>
        <dbReference type="ARBA" id="ARBA00023264"/>
    </source>
</evidence>
<dbReference type="Pfam" id="PF02660">
    <property type="entry name" value="G3P_acyltransf"/>
    <property type="match status" value="1"/>
</dbReference>
<dbReference type="InterPro" id="IPR003811">
    <property type="entry name" value="G3P_acylTferase_PlsY"/>
</dbReference>
<keyword evidence="12" id="KW-1185">Reference proteome</keyword>
<keyword evidence="4 10" id="KW-0812">Transmembrane</keyword>
<comment type="catalytic activity">
    <reaction evidence="10">
        <text>an acyl phosphate + sn-glycerol 3-phosphate = a 1-acyl-sn-glycero-3-phosphate + phosphate</text>
        <dbReference type="Rhea" id="RHEA:34075"/>
        <dbReference type="ChEBI" id="CHEBI:43474"/>
        <dbReference type="ChEBI" id="CHEBI:57597"/>
        <dbReference type="ChEBI" id="CHEBI:57970"/>
        <dbReference type="ChEBI" id="CHEBI:59918"/>
        <dbReference type="EC" id="2.3.1.275"/>
    </reaction>
</comment>
<dbReference type="OrthoDB" id="25790at2"/>
<comment type="subunit">
    <text evidence="10">Probably interacts with PlsX.</text>
</comment>
<evidence type="ECO:0000256" key="2">
    <source>
        <dbReference type="ARBA" id="ARBA00022516"/>
    </source>
</evidence>
<evidence type="ECO:0000313" key="11">
    <source>
        <dbReference type="EMBL" id="AEB11744.1"/>
    </source>
</evidence>
<dbReference type="PANTHER" id="PTHR30309">
    <property type="entry name" value="INNER MEMBRANE PROTEIN YGIH"/>
    <property type="match status" value="1"/>
</dbReference>
<dbReference type="EC" id="2.3.1.275" evidence="10"/>
<evidence type="ECO:0000256" key="6">
    <source>
        <dbReference type="ARBA" id="ARBA00023098"/>
    </source>
</evidence>
<reference evidence="11 12" key="1">
    <citation type="journal article" date="2012" name="Stand. Genomic Sci.">
        <title>Complete genome sequence of the aerobic, heterotroph Marinithermus hydrothermalis type strain (T1(T)) from a deep-sea hydrothermal vent chimney.</title>
        <authorList>
            <person name="Copeland A."/>
            <person name="Gu W."/>
            <person name="Yasawong M."/>
            <person name="Lapidus A."/>
            <person name="Lucas S."/>
            <person name="Deshpande S."/>
            <person name="Pagani I."/>
            <person name="Tapia R."/>
            <person name="Cheng J.F."/>
            <person name="Goodwin L.A."/>
            <person name="Pitluck S."/>
            <person name="Liolios K."/>
            <person name="Ivanova N."/>
            <person name="Mavromatis K."/>
            <person name="Mikhailova N."/>
            <person name="Pati A."/>
            <person name="Chen A."/>
            <person name="Palaniappan K."/>
            <person name="Land M."/>
            <person name="Pan C."/>
            <person name="Brambilla E.M."/>
            <person name="Rohde M."/>
            <person name="Tindall B.J."/>
            <person name="Sikorski J."/>
            <person name="Goker M."/>
            <person name="Detter J.C."/>
            <person name="Bristow J."/>
            <person name="Eisen J.A."/>
            <person name="Markowitz V."/>
            <person name="Hugenholtz P."/>
            <person name="Kyrpides N.C."/>
            <person name="Klenk H.P."/>
            <person name="Woyke T."/>
        </authorList>
    </citation>
    <scope>NUCLEOTIDE SEQUENCE [LARGE SCALE GENOMIC DNA]</scope>
    <source>
        <strain evidence="12">DSM 14884 / JCM 11576 / T1</strain>
    </source>
</reference>
<comment type="function">
    <text evidence="10">Catalyzes the transfer of an acyl group from acyl-phosphate (acyl-PO(4)) to glycerol-3-phosphate (G3P) to form lysophosphatidic acid (LPA). This enzyme utilizes acyl-phosphate as fatty acyl donor, but not acyl-CoA or acyl-ACP.</text>
</comment>
<keyword evidence="9 10" id="KW-1208">Phospholipid metabolism</keyword>
<keyword evidence="1 10" id="KW-1003">Cell membrane</keyword>
<dbReference type="eggNOG" id="COG0344">
    <property type="taxonomic scope" value="Bacteria"/>
</dbReference>
<sequence length="181" mass="18896">MEPLTATVIGYLLGSLPFAYWFGLIQRKNILELGSKNPGALNALRVLGVVPGLMVLLLDVAKGVLAVLYGEAIGGLPGALAAGAASVWGHAYSAWLGFRGGKGIAPAAGVLLAVDPRVFASAFGLWALFTLAARRPYRAAFITAGILPLIALGWSGERAFLLFGLALAAPIALRHLKDLHR</sequence>
<dbReference type="HAMAP" id="MF_01043">
    <property type="entry name" value="PlsY"/>
    <property type="match status" value="1"/>
</dbReference>
<dbReference type="KEGG" id="mhd:Marky_1001"/>
<proteinExistence type="inferred from homology"/>
<comment type="subcellular location">
    <subcellularLocation>
        <location evidence="10">Cell inner membrane</location>
        <topology evidence="10">Multi-pass membrane protein</topology>
    </subcellularLocation>
</comment>
<gene>
    <name evidence="10" type="primary">plsY</name>
    <name evidence="11" type="ordered locus">Marky_1001</name>
</gene>
<dbReference type="RefSeq" id="WP_013703792.1">
    <property type="nucleotide sequence ID" value="NC_015387.1"/>
</dbReference>
<evidence type="ECO:0000256" key="8">
    <source>
        <dbReference type="ARBA" id="ARBA00023209"/>
    </source>
</evidence>
<evidence type="ECO:0000256" key="5">
    <source>
        <dbReference type="ARBA" id="ARBA00022989"/>
    </source>
</evidence>
<dbReference type="GO" id="GO:0005886">
    <property type="term" value="C:plasma membrane"/>
    <property type="evidence" value="ECO:0007669"/>
    <property type="project" value="UniProtKB-SubCell"/>
</dbReference>
<protein>
    <recommendedName>
        <fullName evidence="10">Glycerol-3-phosphate acyltransferase</fullName>
    </recommendedName>
    <alternativeName>
        <fullName evidence="10">Acyl-PO4 G3P acyltransferase</fullName>
    </alternativeName>
    <alternativeName>
        <fullName evidence="10">Acyl-phosphate--glycerol-3-phosphate acyltransferase</fullName>
    </alternativeName>
    <alternativeName>
        <fullName evidence="10">G3P acyltransferase</fullName>
        <shortName evidence="10">GPAT</shortName>
        <ecNumber evidence="10">2.3.1.275</ecNumber>
    </alternativeName>
    <alternativeName>
        <fullName evidence="10">Lysophosphatidic acid synthase</fullName>
        <shortName evidence="10">LPA synthase</shortName>
    </alternativeName>
</protein>
<feature type="transmembrane region" description="Helical" evidence="10">
    <location>
        <begin position="136"/>
        <end position="154"/>
    </location>
</feature>
<dbReference type="PANTHER" id="PTHR30309:SF0">
    <property type="entry name" value="GLYCEROL-3-PHOSPHATE ACYLTRANSFERASE-RELATED"/>
    <property type="match status" value="1"/>
</dbReference>
<dbReference type="Proteomes" id="UP000007030">
    <property type="component" value="Chromosome"/>
</dbReference>
<dbReference type="EMBL" id="CP002630">
    <property type="protein sequence ID" value="AEB11744.1"/>
    <property type="molecule type" value="Genomic_DNA"/>
</dbReference>
<keyword evidence="3 10" id="KW-0808">Transferase</keyword>
<evidence type="ECO:0000256" key="10">
    <source>
        <dbReference type="HAMAP-Rule" id="MF_01043"/>
    </source>
</evidence>
<keyword evidence="8 10" id="KW-0594">Phospholipid biosynthesis</keyword>
<feature type="transmembrane region" description="Helical" evidence="10">
    <location>
        <begin position="104"/>
        <end position="129"/>
    </location>
</feature>